<reference evidence="1 2" key="1">
    <citation type="submission" date="2016-05" db="EMBL/GenBank/DDBJ databases">
        <title>Niabella ginsenosidivorans BS26 whole genome sequencing.</title>
        <authorList>
            <person name="Im W.T."/>
            <person name="Siddiqi M.Z."/>
        </authorList>
    </citation>
    <scope>NUCLEOTIDE SEQUENCE [LARGE SCALE GENOMIC DNA]</scope>
    <source>
        <strain evidence="1 2">BS26</strain>
    </source>
</reference>
<protein>
    <submittedName>
        <fullName evidence="1">Uncharacterized protein</fullName>
    </submittedName>
</protein>
<name>A0A1A9HZN4_9BACT</name>
<dbReference type="RefSeq" id="WP_067751376.1">
    <property type="nucleotide sequence ID" value="NZ_CP015772.1"/>
</dbReference>
<evidence type="ECO:0000313" key="2">
    <source>
        <dbReference type="Proteomes" id="UP000077667"/>
    </source>
</evidence>
<organism evidence="1 2">
    <name type="scientific">Niabella ginsenosidivorans</name>
    <dbReference type="NCBI Taxonomy" id="1176587"/>
    <lineage>
        <taxon>Bacteria</taxon>
        <taxon>Pseudomonadati</taxon>
        <taxon>Bacteroidota</taxon>
        <taxon>Chitinophagia</taxon>
        <taxon>Chitinophagales</taxon>
        <taxon>Chitinophagaceae</taxon>
        <taxon>Niabella</taxon>
    </lineage>
</organism>
<dbReference type="STRING" id="1176587.A8C56_02065"/>
<dbReference type="Proteomes" id="UP000077667">
    <property type="component" value="Chromosome"/>
</dbReference>
<keyword evidence="2" id="KW-1185">Reference proteome</keyword>
<gene>
    <name evidence="1" type="ORF">A8C56_02065</name>
</gene>
<sequence length="304" mass="33434">MTKDDATQIMLFHDYLYGTHKNSIQAQSRLVRDFGFKPDRFPVCRPGILSDGTLRPDTSRVYTFREVSGNTYAHLNSLDLRTQGKRLTVPQSSYSVTGSDMRAARDNTYYRNNSVAGNYFSKNWIPLSGIGMAATGTATEAYLTIKDYETFKTVVKEGKFIANWNGKRVWKTGFKGNAAVAADAVAVEKAAFNATFKTMKLVKVAGHLTAAGGVVLSVADAANKGFTAEANGKLALDVIMTGVAFIPGPGWIISGLYFLTDGVLTLSGNDWWHEVWQNFILPTAKSIEDAADSYYKARRIMYVP</sequence>
<evidence type="ECO:0000313" key="1">
    <source>
        <dbReference type="EMBL" id="ANH79921.1"/>
    </source>
</evidence>
<dbReference type="OrthoDB" id="1159303at2"/>
<dbReference type="KEGG" id="nia:A8C56_02065"/>
<dbReference type="EMBL" id="CP015772">
    <property type="protein sequence ID" value="ANH79921.1"/>
    <property type="molecule type" value="Genomic_DNA"/>
</dbReference>
<dbReference type="AlphaFoldDB" id="A0A1A9HZN4"/>
<proteinExistence type="predicted"/>
<accession>A0A1A9HZN4</accession>